<evidence type="ECO:0000313" key="1">
    <source>
        <dbReference type="EMBL" id="CAI9278664.1"/>
    </source>
</evidence>
<name>A0AA36E0H5_LACSI</name>
<dbReference type="Proteomes" id="UP001177003">
    <property type="component" value="Chromosome 4"/>
</dbReference>
<accession>A0AA36E0H5</accession>
<dbReference type="EMBL" id="OX465080">
    <property type="protein sequence ID" value="CAI9278664.1"/>
    <property type="molecule type" value="Genomic_DNA"/>
</dbReference>
<sequence length="110" mass="12188">MFYIEKVDVVADAIAKLVEYNTSYSTKRDAKTELGSQVFAKLEEFLSSIKESISKADLLNRSSISQESISKLISSIEANLKAELAPILELVLLLLTNAPPAKQVSQREEK</sequence>
<reference evidence="1" key="1">
    <citation type="submission" date="2023-04" db="EMBL/GenBank/DDBJ databases">
        <authorList>
            <person name="Vijverberg K."/>
            <person name="Xiong W."/>
            <person name="Schranz E."/>
        </authorList>
    </citation>
    <scope>NUCLEOTIDE SEQUENCE</scope>
</reference>
<protein>
    <submittedName>
        <fullName evidence="1">Uncharacterized protein</fullName>
    </submittedName>
</protein>
<organism evidence="1 2">
    <name type="scientific">Lactuca saligna</name>
    <name type="common">Willowleaf lettuce</name>
    <dbReference type="NCBI Taxonomy" id="75948"/>
    <lineage>
        <taxon>Eukaryota</taxon>
        <taxon>Viridiplantae</taxon>
        <taxon>Streptophyta</taxon>
        <taxon>Embryophyta</taxon>
        <taxon>Tracheophyta</taxon>
        <taxon>Spermatophyta</taxon>
        <taxon>Magnoliopsida</taxon>
        <taxon>eudicotyledons</taxon>
        <taxon>Gunneridae</taxon>
        <taxon>Pentapetalae</taxon>
        <taxon>asterids</taxon>
        <taxon>campanulids</taxon>
        <taxon>Asterales</taxon>
        <taxon>Asteraceae</taxon>
        <taxon>Cichorioideae</taxon>
        <taxon>Cichorieae</taxon>
        <taxon>Lactucinae</taxon>
        <taxon>Lactuca</taxon>
    </lineage>
</organism>
<evidence type="ECO:0000313" key="2">
    <source>
        <dbReference type="Proteomes" id="UP001177003"/>
    </source>
</evidence>
<proteinExistence type="predicted"/>
<dbReference type="AlphaFoldDB" id="A0AA36E0H5"/>
<keyword evidence="2" id="KW-1185">Reference proteome</keyword>
<gene>
    <name evidence="1" type="ORF">LSALG_LOCUS18513</name>
</gene>